<dbReference type="EMBL" id="FSRM01000002">
    <property type="protein sequence ID" value="SIO55356.1"/>
    <property type="molecule type" value="Genomic_DNA"/>
</dbReference>
<gene>
    <name evidence="1" type="ORF">SAMN05444168_7076</name>
</gene>
<dbReference type="AlphaFoldDB" id="A0A1N6KGA7"/>
<proteinExistence type="predicted"/>
<accession>A0A1N6KGA7</accession>
<name>A0A1N6KGA7_9BURK</name>
<dbReference type="Proteomes" id="UP000184693">
    <property type="component" value="Unassembled WGS sequence"/>
</dbReference>
<protein>
    <submittedName>
        <fullName evidence="1">Uncharacterized protein</fullName>
    </submittedName>
</protein>
<organism evidence="1 2">
    <name type="scientific">Paraburkholderia phenazinium</name>
    <dbReference type="NCBI Taxonomy" id="60549"/>
    <lineage>
        <taxon>Bacteria</taxon>
        <taxon>Pseudomonadati</taxon>
        <taxon>Pseudomonadota</taxon>
        <taxon>Betaproteobacteria</taxon>
        <taxon>Burkholderiales</taxon>
        <taxon>Burkholderiaceae</taxon>
        <taxon>Paraburkholderia</taxon>
    </lineage>
</organism>
<sequence length="509" mass="56980">MQILDKTLPVLPFTYAQWLEQTGQPAEDANRTQKILAMARPASPELVALNLCIENYTFVVARDRYDRLIAAFEKWKRLKEQSYENWSKSRRNISKKGSLVSVMQEIFGESNYLKYEKKTRETILMFLSKLECSESSYQFITDGVIDNLFDFANNAASLQAQTVASSIDAAGRTFNNLNLKERVLDRLVERTKSMSAKDVLQLASRPLPAMNQALVTKVTQFVEARAKSIEEFFRAEFGQPVRLRTIDLDERFEKAGQVQRNLTKSLVTFLCPIVGAVVTDSFDVLDSLLDTAAASLVKIEQRARERKISIKPGISQMLASTLRKEMTSDIAEGVYNIAKTSGKLAVDAKSAALASPVYSIILSALEILWQMIRRHFQIQRMNQIFRDAQALYQKKDVLTLGDFNSWFADSIGRTPAVAAVILNSGILVDKVSFYQLIKDDAVVDQSVFDAAVAHLQTLIEFSSEYLEQTGFEISSTVPEFEIYLQPAKRAQASGLARLISGVQAGVGAE</sequence>
<evidence type="ECO:0000313" key="2">
    <source>
        <dbReference type="Proteomes" id="UP000184693"/>
    </source>
</evidence>
<reference evidence="1 2" key="1">
    <citation type="submission" date="2016-11" db="EMBL/GenBank/DDBJ databases">
        <authorList>
            <person name="Jaros S."/>
            <person name="Januszkiewicz K."/>
            <person name="Wedrychowicz H."/>
        </authorList>
    </citation>
    <scope>NUCLEOTIDE SEQUENCE [LARGE SCALE GENOMIC DNA]</scope>
    <source>
        <strain evidence="1 2">GAS86</strain>
    </source>
</reference>
<dbReference type="RefSeq" id="WP_074268802.1">
    <property type="nucleotide sequence ID" value="NZ_FSRM01000002.1"/>
</dbReference>
<evidence type="ECO:0000313" key="1">
    <source>
        <dbReference type="EMBL" id="SIO55356.1"/>
    </source>
</evidence>